<comment type="subcellular location">
    <subcellularLocation>
        <location evidence="6">Cell membrane</location>
        <topology evidence="6">Multi-pass membrane protein</topology>
    </subcellularLocation>
    <subcellularLocation>
        <location evidence="1">Membrane</location>
    </subcellularLocation>
</comment>
<evidence type="ECO:0000256" key="6">
    <source>
        <dbReference type="RuleBase" id="RU363076"/>
    </source>
</evidence>
<keyword evidence="3 6" id="KW-0812">Transmembrane</keyword>
<dbReference type="CDD" id="cd06662">
    <property type="entry name" value="SURF1"/>
    <property type="match status" value="1"/>
</dbReference>
<dbReference type="PANTHER" id="PTHR23427">
    <property type="entry name" value="SURFEIT LOCUS PROTEIN"/>
    <property type="match status" value="1"/>
</dbReference>
<evidence type="ECO:0000313" key="9">
    <source>
        <dbReference type="Proteomes" id="UP000254467"/>
    </source>
</evidence>
<evidence type="ECO:0000313" key="8">
    <source>
        <dbReference type="EMBL" id="STC68503.1"/>
    </source>
</evidence>
<evidence type="ECO:0000256" key="4">
    <source>
        <dbReference type="ARBA" id="ARBA00022989"/>
    </source>
</evidence>
<evidence type="ECO:0000256" key="3">
    <source>
        <dbReference type="ARBA" id="ARBA00022692"/>
    </source>
</evidence>
<dbReference type="PANTHER" id="PTHR23427:SF2">
    <property type="entry name" value="SURFEIT LOCUS PROTEIN 1"/>
    <property type="match status" value="1"/>
</dbReference>
<dbReference type="EMBL" id="UFXQ01000001">
    <property type="protein sequence ID" value="STC68503.1"/>
    <property type="molecule type" value="Genomic_DNA"/>
</dbReference>
<sequence>MSTTARRTNSSAQPANSAWWKKFLTPGWVITAVLIIIFSYFAFSFLAPWQLGKDDAIVERNERIAQAFEVDPVPVTDIVAPDGTWDRDNEWTRVTLTGQYQPADEILLRLRPVESIPAFHGMVPFELDNGQTILVNRGWVEAIDGTQVPEFEPAPSTPVTITGLIRVDEGIHHNPPLEDQGYTQVYSINTEQISSLIDEDLAEPWIQLLPDEAGLLNAQPLPQLDRGNHLSYGLQWIAFGVMAPLGLLYFIRAEFKERRRVKEEEAELAGVEAAPSAGPDPHPENDEAPAQDEVMADNGSRQAQRMRNRYGDSRRNHWARNTQRDEERF</sequence>
<keyword evidence="6" id="KW-1003">Cell membrane</keyword>
<keyword evidence="5 6" id="KW-0472">Membrane</keyword>
<dbReference type="STRING" id="35756.GCA_001044155_01534"/>
<feature type="transmembrane region" description="Helical" evidence="6">
    <location>
        <begin position="28"/>
        <end position="51"/>
    </location>
</feature>
<accession>A0A376CJM6</accession>
<evidence type="ECO:0000256" key="2">
    <source>
        <dbReference type="ARBA" id="ARBA00007165"/>
    </source>
</evidence>
<comment type="similarity">
    <text evidence="2 6">Belongs to the SURF1 family.</text>
</comment>
<feature type="region of interest" description="Disordered" evidence="7">
    <location>
        <begin position="266"/>
        <end position="329"/>
    </location>
</feature>
<dbReference type="InterPro" id="IPR045214">
    <property type="entry name" value="Surf1/Surf4"/>
</dbReference>
<dbReference type="AlphaFoldDB" id="A0A376CJM6"/>
<feature type="transmembrane region" description="Helical" evidence="6">
    <location>
        <begin position="232"/>
        <end position="251"/>
    </location>
</feature>
<evidence type="ECO:0000256" key="7">
    <source>
        <dbReference type="SAM" id="MobiDB-lite"/>
    </source>
</evidence>
<keyword evidence="9" id="KW-1185">Reference proteome</keyword>
<evidence type="ECO:0000256" key="1">
    <source>
        <dbReference type="ARBA" id="ARBA00004370"/>
    </source>
</evidence>
<dbReference type="Proteomes" id="UP000254467">
    <property type="component" value="Unassembled WGS sequence"/>
</dbReference>
<dbReference type="RefSeq" id="WP_048402807.1">
    <property type="nucleotide sequence ID" value="NZ_LDYD01000006.1"/>
</dbReference>
<protein>
    <recommendedName>
        <fullName evidence="6">SURF1-like protein</fullName>
    </recommendedName>
</protein>
<organism evidence="8 9">
    <name type="scientific">Corynebacterium pilosum</name>
    <dbReference type="NCBI Taxonomy" id="35756"/>
    <lineage>
        <taxon>Bacteria</taxon>
        <taxon>Bacillati</taxon>
        <taxon>Actinomycetota</taxon>
        <taxon>Actinomycetes</taxon>
        <taxon>Mycobacteriales</taxon>
        <taxon>Corynebacteriaceae</taxon>
        <taxon>Corynebacterium</taxon>
    </lineage>
</organism>
<reference evidence="8 9" key="1">
    <citation type="submission" date="2018-06" db="EMBL/GenBank/DDBJ databases">
        <authorList>
            <consortium name="Pathogen Informatics"/>
            <person name="Doyle S."/>
        </authorList>
    </citation>
    <scope>NUCLEOTIDE SEQUENCE [LARGE SCALE GENOMIC DNA]</scope>
    <source>
        <strain evidence="8 9">NCTC11862</strain>
    </source>
</reference>
<proteinExistence type="inferred from homology"/>
<name>A0A376CJM6_9CORY</name>
<keyword evidence="4 6" id="KW-1133">Transmembrane helix</keyword>
<dbReference type="Pfam" id="PF02104">
    <property type="entry name" value="SURF1"/>
    <property type="match status" value="1"/>
</dbReference>
<dbReference type="GO" id="GO:0005886">
    <property type="term" value="C:plasma membrane"/>
    <property type="evidence" value="ECO:0007669"/>
    <property type="project" value="UniProtKB-SubCell"/>
</dbReference>
<gene>
    <name evidence="8" type="ORF">NCTC11862_00259</name>
</gene>
<evidence type="ECO:0000256" key="5">
    <source>
        <dbReference type="ARBA" id="ARBA00023136"/>
    </source>
</evidence>
<dbReference type="InterPro" id="IPR002994">
    <property type="entry name" value="Surf1/Shy1"/>
</dbReference>
<dbReference type="PROSITE" id="PS50895">
    <property type="entry name" value="SURF1"/>
    <property type="match status" value="1"/>
</dbReference>